<dbReference type="EMBL" id="MIKB01000001">
    <property type="protein sequence ID" value="OEG19601.1"/>
    <property type="molecule type" value="Genomic_DNA"/>
</dbReference>
<dbReference type="SUPFAM" id="SSF52200">
    <property type="entry name" value="Toll/Interleukin receptor TIR domain"/>
    <property type="match status" value="1"/>
</dbReference>
<gene>
    <name evidence="2" type="ORF">BCR23_02610</name>
</gene>
<dbReference type="RefSeq" id="WP_069633940.1">
    <property type="nucleotide sequence ID" value="NZ_JXKZ01000003.1"/>
</dbReference>
<dbReference type="AlphaFoldDB" id="A0A1E5H3Z3"/>
<feature type="domain" description="TIR" evidence="1">
    <location>
        <begin position="1"/>
        <end position="138"/>
    </location>
</feature>
<accession>A0A1E5H3Z3</accession>
<organism evidence="2 3">
    <name type="scientific">Enterococcus quebecensis</name>
    <dbReference type="NCBI Taxonomy" id="903983"/>
    <lineage>
        <taxon>Bacteria</taxon>
        <taxon>Bacillati</taxon>
        <taxon>Bacillota</taxon>
        <taxon>Bacilli</taxon>
        <taxon>Lactobacillales</taxon>
        <taxon>Enterococcaceae</taxon>
        <taxon>Enterococcus</taxon>
    </lineage>
</organism>
<dbReference type="Proteomes" id="UP000094764">
    <property type="component" value="Unassembled WGS sequence"/>
</dbReference>
<dbReference type="Pfam" id="PF13676">
    <property type="entry name" value="TIR_2"/>
    <property type="match status" value="1"/>
</dbReference>
<reference evidence="3" key="1">
    <citation type="submission" date="2016-09" db="EMBL/GenBank/DDBJ databases">
        <authorList>
            <person name="Gulvik C.A."/>
        </authorList>
    </citation>
    <scope>NUCLEOTIDE SEQUENCE [LARGE SCALE GENOMIC DNA]</scope>
    <source>
        <strain evidence="3">LMG 26306</strain>
    </source>
</reference>
<evidence type="ECO:0000259" key="1">
    <source>
        <dbReference type="PROSITE" id="PS50104"/>
    </source>
</evidence>
<dbReference type="PROSITE" id="PS50104">
    <property type="entry name" value="TIR"/>
    <property type="match status" value="1"/>
</dbReference>
<protein>
    <recommendedName>
        <fullName evidence="1">TIR domain-containing protein</fullName>
    </recommendedName>
</protein>
<dbReference type="Gene3D" id="3.40.50.10140">
    <property type="entry name" value="Toll/interleukin-1 receptor homology (TIR) domain"/>
    <property type="match status" value="1"/>
</dbReference>
<dbReference type="SMART" id="SM00255">
    <property type="entry name" value="TIR"/>
    <property type="match status" value="1"/>
</dbReference>
<dbReference type="GO" id="GO:0007165">
    <property type="term" value="P:signal transduction"/>
    <property type="evidence" value="ECO:0007669"/>
    <property type="project" value="InterPro"/>
</dbReference>
<dbReference type="InterPro" id="IPR035897">
    <property type="entry name" value="Toll_tir_struct_dom_sf"/>
</dbReference>
<proteinExistence type="predicted"/>
<keyword evidence="3" id="KW-1185">Reference proteome</keyword>
<comment type="caution">
    <text evidence="2">The sequence shown here is derived from an EMBL/GenBank/DDBJ whole genome shotgun (WGS) entry which is preliminary data.</text>
</comment>
<dbReference type="InterPro" id="IPR000157">
    <property type="entry name" value="TIR_dom"/>
</dbReference>
<sequence>MGRKVFVSHCYKDRRYADIFVQLLKKFGFREEDIFYSSSPETGVKPGEQIFDRLKKELEDSPIVLYFLSDNYYQSVPCLNEMGASWITTDIHYPIALPHFSPSKIKGAIGSDRLALLLNKELDAIQVCDLVSTIREQAGVVLPDELKYREIESVKPSFDKLKHYIQMEDYLIPDEDGVFETMLCEERVIKSEKKDQYACFKLSKPIAKNFIDVEKMSKKDNHWLFFNKSWGNFESGDTVQFKLNEEAPYFGERFFKDIGKCKNIYVSHLEKIE</sequence>
<dbReference type="STRING" id="903983.BCR23_02610"/>
<name>A0A1E5H3Z3_9ENTE</name>
<evidence type="ECO:0000313" key="2">
    <source>
        <dbReference type="EMBL" id="OEG19601.1"/>
    </source>
</evidence>
<evidence type="ECO:0000313" key="3">
    <source>
        <dbReference type="Proteomes" id="UP000094764"/>
    </source>
</evidence>